<organism evidence="2 3">
    <name type="scientific">Candidatus Methanofastidiosum methylothiophilum</name>
    <dbReference type="NCBI Taxonomy" id="1705564"/>
    <lineage>
        <taxon>Archaea</taxon>
        <taxon>Methanobacteriati</taxon>
        <taxon>Methanobacteriota</taxon>
        <taxon>Stenosarchaea group</taxon>
        <taxon>Candidatus Methanofastidiosia</taxon>
        <taxon>Candidatus Methanofastidiosales</taxon>
        <taxon>Candidatus Methanofastidiosaceae</taxon>
        <taxon>Candidatus Methanofastidiosum</taxon>
    </lineage>
</organism>
<feature type="transmembrane region" description="Helical" evidence="1">
    <location>
        <begin position="80"/>
        <end position="99"/>
    </location>
</feature>
<comment type="caution">
    <text evidence="2">The sequence shown here is derived from an EMBL/GenBank/DDBJ whole genome shotgun (WGS) entry which is preliminary data.</text>
</comment>
<proteinExistence type="predicted"/>
<keyword evidence="1" id="KW-0812">Transmembrane</keyword>
<dbReference type="EMBL" id="LNGF01000072">
    <property type="protein sequence ID" value="KYC46455.1"/>
    <property type="molecule type" value="Genomic_DNA"/>
</dbReference>
<evidence type="ECO:0000256" key="1">
    <source>
        <dbReference type="SAM" id="Phobius"/>
    </source>
</evidence>
<name>A0A150INQ0_9EURY</name>
<keyword evidence="1" id="KW-0472">Membrane</keyword>
<feature type="transmembrane region" description="Helical" evidence="1">
    <location>
        <begin position="54"/>
        <end position="74"/>
    </location>
</feature>
<sequence>MGLLFMGFVLSGFVLGTILMCYEDRVTSRMEQVLGIQIKKFNCKSMGCYTYEGLSWLLLIYLSILAIFLFYPVVIGYTNFPGYIGCLFLLIYPEVVMIIRNGTFNDDSIPSPQNPVYVGPNMVSGGPGYNPLYYLLFSFAIGGVSTIWGFSMLNFPNIPVSEGFFLVLVGLIFQTLVLFPDVINWVSPVDLRTKKGVQLMSGVTVTLVLILIILRAISSMVSSVV</sequence>
<reference evidence="2 3" key="1">
    <citation type="journal article" date="2016" name="ISME J.">
        <title>Chasing the elusive Euryarchaeota class WSA2: genomes reveal a uniquely fastidious methyl-reducing methanogen.</title>
        <authorList>
            <person name="Nobu M.K."/>
            <person name="Narihiro T."/>
            <person name="Kuroda K."/>
            <person name="Mei R."/>
            <person name="Liu W.T."/>
        </authorList>
    </citation>
    <scope>NUCLEOTIDE SEQUENCE [LARGE SCALE GENOMIC DNA]</scope>
    <source>
        <strain evidence="2">B15fssc0709_Meth_Bin003</strain>
    </source>
</reference>
<protein>
    <submittedName>
        <fullName evidence="2">Uncharacterized protein</fullName>
    </submittedName>
</protein>
<gene>
    <name evidence="2" type="ORF">APG11_01875</name>
</gene>
<dbReference type="Proteomes" id="UP000091929">
    <property type="component" value="Unassembled WGS sequence"/>
</dbReference>
<feature type="transmembrane region" description="Helical" evidence="1">
    <location>
        <begin position="199"/>
        <end position="217"/>
    </location>
</feature>
<feature type="transmembrane region" description="Helical" evidence="1">
    <location>
        <begin position="6"/>
        <end position="22"/>
    </location>
</feature>
<accession>A0A150INQ0</accession>
<evidence type="ECO:0000313" key="3">
    <source>
        <dbReference type="Proteomes" id="UP000091929"/>
    </source>
</evidence>
<feature type="transmembrane region" description="Helical" evidence="1">
    <location>
        <begin position="132"/>
        <end position="151"/>
    </location>
</feature>
<evidence type="ECO:0000313" key="2">
    <source>
        <dbReference type="EMBL" id="KYC46455.1"/>
    </source>
</evidence>
<keyword evidence="1" id="KW-1133">Transmembrane helix</keyword>
<dbReference type="AlphaFoldDB" id="A0A150INQ0"/>
<feature type="transmembrane region" description="Helical" evidence="1">
    <location>
        <begin position="163"/>
        <end position="187"/>
    </location>
</feature>